<dbReference type="Pfam" id="PF08450">
    <property type="entry name" value="SGL"/>
    <property type="match status" value="1"/>
</dbReference>
<dbReference type="PANTHER" id="PTHR10907:SF47">
    <property type="entry name" value="REGUCALCIN"/>
    <property type="match status" value="1"/>
</dbReference>
<sequence>MTVTMIESFRCGIGEGVLWDEREQRVYAVDILARQIVRYDPIAGSAERFDVGEIIGSMALRETGGAVLGLATGVSLFDFDSGEARLLVDVEPEDRSLLLTEGKADPAGRFVVSSFAMAMREPVGSFFAIGRDGGATRLRGGVTVPNGLAWSPDGKTIYFADSARNAVFAADYDLERGLLSNERLFAETAALGGIPDGATVDSEGNYWVTICQAGQVACFDDRGKLVRSIELPCKWVSSLAFGGAGLDRLFVTSLDPSLMNMGSDPLGGHMFVIDEIDATGLGATRTLL</sequence>
<dbReference type="PRINTS" id="PR01790">
    <property type="entry name" value="SMP30FAMILY"/>
</dbReference>
<dbReference type="Gene3D" id="2.120.10.30">
    <property type="entry name" value="TolB, C-terminal domain"/>
    <property type="match status" value="1"/>
</dbReference>
<dbReference type="SUPFAM" id="SSF63829">
    <property type="entry name" value="Calcium-dependent phosphotriesterase"/>
    <property type="match status" value="1"/>
</dbReference>
<gene>
    <name evidence="3" type="ORF">SBA_ch1_19960</name>
</gene>
<accession>A0ABM7G1M5</accession>
<dbReference type="InterPro" id="IPR005511">
    <property type="entry name" value="SMP-30"/>
</dbReference>
<evidence type="ECO:0000259" key="2">
    <source>
        <dbReference type="Pfam" id="PF08450"/>
    </source>
</evidence>
<reference evidence="3" key="1">
    <citation type="submission" date="2018-07" db="EMBL/GenBank/DDBJ databases">
        <title>Complete genome sequence of Sphingomonas bisphenolicum strain AO1, a bisphenol A degradative bacterium isolated from Japanese farm field.</title>
        <authorList>
            <person name="Murakami M."/>
            <person name="Koh M."/>
            <person name="Koba S."/>
            <person name="Matsumura Y."/>
        </authorList>
    </citation>
    <scope>NUCLEOTIDE SEQUENCE</scope>
    <source>
        <strain evidence="3">AO1</strain>
    </source>
</reference>
<keyword evidence="4" id="KW-1185">Reference proteome</keyword>
<evidence type="ECO:0000313" key="4">
    <source>
        <dbReference type="Proteomes" id="UP001059971"/>
    </source>
</evidence>
<evidence type="ECO:0000313" key="3">
    <source>
        <dbReference type="EMBL" id="BBF69796.1"/>
    </source>
</evidence>
<feature type="domain" description="SMP-30/Gluconolactonase/LRE-like region" evidence="2">
    <location>
        <begin position="13"/>
        <end position="254"/>
    </location>
</feature>
<dbReference type="PANTHER" id="PTHR10907">
    <property type="entry name" value="REGUCALCIN"/>
    <property type="match status" value="1"/>
</dbReference>
<name>A0ABM7G1M5_9SPHN</name>
<dbReference type="InterPro" id="IPR013658">
    <property type="entry name" value="SGL"/>
</dbReference>
<protein>
    <submittedName>
        <fullName evidence="3">Calcium-binding protein</fullName>
    </submittedName>
</protein>
<comment type="similarity">
    <text evidence="1">Belongs to the SMP-30/CGR1 family.</text>
</comment>
<organism evidence="3 4">
    <name type="scientific">Sphingomonas bisphenolicum</name>
    <dbReference type="NCBI Taxonomy" id="296544"/>
    <lineage>
        <taxon>Bacteria</taxon>
        <taxon>Pseudomonadati</taxon>
        <taxon>Pseudomonadota</taxon>
        <taxon>Alphaproteobacteria</taxon>
        <taxon>Sphingomonadales</taxon>
        <taxon>Sphingomonadaceae</taxon>
        <taxon>Sphingomonas</taxon>
    </lineage>
</organism>
<dbReference type="Proteomes" id="UP001059971">
    <property type="component" value="Chromosome 1"/>
</dbReference>
<evidence type="ECO:0000256" key="1">
    <source>
        <dbReference type="ARBA" id="ARBA00008853"/>
    </source>
</evidence>
<dbReference type="EMBL" id="AP018817">
    <property type="protein sequence ID" value="BBF69796.1"/>
    <property type="molecule type" value="Genomic_DNA"/>
</dbReference>
<dbReference type="InterPro" id="IPR011042">
    <property type="entry name" value="6-blade_b-propeller_TolB-like"/>
</dbReference>
<proteinExistence type="inferred from homology"/>